<reference evidence="1" key="1">
    <citation type="submission" date="2015-07" db="EMBL/GenBank/DDBJ databases">
        <title>MeaNS - Measles Nucleotide Surveillance Program.</title>
        <authorList>
            <person name="Tran T."/>
            <person name="Druce J."/>
        </authorList>
    </citation>
    <scope>NUCLEOTIDE SEQUENCE</scope>
    <source>
        <strain evidence="1">UCB-OBI-ISO-001</strain>
        <tissue evidence="1">Gonad</tissue>
    </source>
</reference>
<gene>
    <name evidence="1" type="ORF">OCBIM_22039129mg</name>
</gene>
<proteinExistence type="predicted"/>
<dbReference type="AlphaFoldDB" id="A0A0L8I1E3"/>
<dbReference type="EMBL" id="KQ416779">
    <property type="protein sequence ID" value="KOF95246.1"/>
    <property type="molecule type" value="Genomic_DNA"/>
</dbReference>
<organism evidence="1">
    <name type="scientific">Octopus bimaculoides</name>
    <name type="common">California two-spotted octopus</name>
    <dbReference type="NCBI Taxonomy" id="37653"/>
    <lineage>
        <taxon>Eukaryota</taxon>
        <taxon>Metazoa</taxon>
        <taxon>Spiralia</taxon>
        <taxon>Lophotrochozoa</taxon>
        <taxon>Mollusca</taxon>
        <taxon>Cephalopoda</taxon>
        <taxon>Coleoidea</taxon>
        <taxon>Octopodiformes</taxon>
        <taxon>Octopoda</taxon>
        <taxon>Incirrata</taxon>
        <taxon>Octopodidae</taxon>
        <taxon>Octopus</taxon>
    </lineage>
</organism>
<protein>
    <submittedName>
        <fullName evidence="1">Uncharacterized protein</fullName>
    </submittedName>
</protein>
<evidence type="ECO:0000313" key="1">
    <source>
        <dbReference type="EMBL" id="KOF95246.1"/>
    </source>
</evidence>
<accession>A0A0L8I1E3</accession>
<sequence length="55" mass="6041">MATVLPTKWHAGDFLQSIFGVMLNLRQTVHELSVLEGRWKGLAVSNNTVATATET</sequence>
<name>A0A0L8I1E3_OCTBM</name>